<sequence length="150" mass="17539">MVNWYHQGIEILDVSQIPEGVIGFVYRIDNLNNGKIYIGRKAIQSKRKRKFGKREIAAMPNKRLKKWELVISEMKGWKSYTGSSEELNKDIAKGDKIHKQILVYCTSKKELAYWESKYLFCEGTIESENYYNGNIMGKFFPKDLKKDGED</sequence>
<accession>A0A0S2MW51</accession>
<proteinExistence type="predicted"/>
<dbReference type="Proteomes" id="UP000229115">
    <property type="component" value="Segment"/>
</dbReference>
<gene>
    <name evidence="2" type="ORF">Phi4113_089</name>
</gene>
<evidence type="ECO:0000313" key="3">
    <source>
        <dbReference type="Proteomes" id="UP000229115"/>
    </source>
</evidence>
<organism evidence="2 3">
    <name type="scientific">Cellulophaga phage phi4:1_13</name>
    <dbReference type="NCBI Taxonomy" id="1747284"/>
    <lineage>
        <taxon>Viruses</taxon>
        <taxon>Duplodnaviria</taxon>
        <taxon>Heunggongvirae</taxon>
        <taxon>Uroviricota</taxon>
        <taxon>Caudoviricetes</taxon>
        <taxon>Lightbulbvirus</taxon>
        <taxon>Lightbulbvirus Cba41</taxon>
    </lineage>
</organism>
<feature type="domain" description="Putative endonuclease SegE-like GIY-YIG" evidence="1">
    <location>
        <begin position="4"/>
        <end position="135"/>
    </location>
</feature>
<name>A0A0S2MW51_9CAUD</name>
<evidence type="ECO:0000259" key="1">
    <source>
        <dbReference type="Pfam" id="PF19835"/>
    </source>
</evidence>
<dbReference type="EMBL" id="KT962245">
    <property type="protein sequence ID" value="ALO80098.1"/>
    <property type="molecule type" value="Genomic_RNA"/>
</dbReference>
<dbReference type="Pfam" id="PF19835">
    <property type="entry name" value="SegE_GIY-YIG"/>
    <property type="match status" value="1"/>
</dbReference>
<dbReference type="InterPro" id="IPR045566">
    <property type="entry name" value="SegE-like_GIY-YIG"/>
</dbReference>
<protein>
    <submittedName>
        <fullName evidence="2">NAD synthetase</fullName>
    </submittedName>
</protein>
<reference evidence="2 3" key="1">
    <citation type="submission" date="2015-10" db="EMBL/GenBank/DDBJ databases">
        <title>Large-scale maps of variable infection efficiencies in aquatic Bacteriodetes phage-host model systems.</title>
        <authorList>
            <person name="Holmfeldt K."/>
            <person name="Solonenko N."/>
            <person name="Howard-Varona C."/>
            <person name="Moreno M."/>
            <person name="Malmstrom R.R."/>
            <person name="Blow M.J."/>
            <person name="Sullivan M.B."/>
        </authorList>
    </citation>
    <scope>NUCLEOTIDE SEQUENCE [LARGE SCALE GENOMIC DNA]</scope>
</reference>
<evidence type="ECO:0000313" key="2">
    <source>
        <dbReference type="EMBL" id="ALO80098.1"/>
    </source>
</evidence>